<name>A0A5C5XNW5_9BACT</name>
<keyword evidence="9" id="KW-1185">Reference proteome</keyword>
<comment type="function">
    <text evidence="1">Catalyzes the formation of 4-(hydroxymethyl)-2-furancarboxaldehyde phosphate (4-HFC-P) from two molecules of glyceraldehyde-3-P (GA-3-P).</text>
</comment>
<keyword evidence="4" id="KW-0704">Schiff base</keyword>
<protein>
    <recommendedName>
        <fullName evidence="2">(5-formylfuran-3-yl)methyl phosphate synthase</fullName>
        <ecNumber evidence="2">4.2.3.153</ecNumber>
    </recommendedName>
    <alternativeName>
        <fullName evidence="5">4-(hydroxymethyl)-2-furancarboxaldehyde-phosphate synthase</fullName>
    </alternativeName>
</protein>
<evidence type="ECO:0000256" key="7">
    <source>
        <dbReference type="PIRSR" id="PIRSR015957-1"/>
    </source>
</evidence>
<dbReference type="PIRSF" id="PIRSF015957">
    <property type="entry name" value="UCP015957"/>
    <property type="match status" value="1"/>
</dbReference>
<sequence>MPADSTLAAPPRRWQLLVSVRNLDEAKTAAALGVDIIDFKEPRRGPLAPVDAAVWEAAAQALPDASLSAALGESDSALRLASRVPATFRFAKVGPSGLRAASDLTDLWSELPLPASVELVPVAYADADTAACVEVEQVLELVIAAGRTRMLIDTFSKDGRSLFDHLTHDHLVRLLRRANAAGVWVALAGSVRLDQVAEFAEQPVVAGCWGVRGDVCVPSVDRVPSVNPAERRAGQLDADRVHAWMQTLQTHGN</sequence>
<dbReference type="AlphaFoldDB" id="A0A5C5XNW5"/>
<dbReference type="RefSeq" id="WP_146392567.1">
    <property type="nucleotide sequence ID" value="NZ_SJPK01000009.1"/>
</dbReference>
<comment type="catalytic activity">
    <reaction evidence="6">
        <text>2 D-glyceraldehyde 3-phosphate = 4-(hydroxymethyl)-2-furancarboxaldehyde phosphate + phosphate + 2 H2O</text>
        <dbReference type="Rhea" id="RHEA:43536"/>
        <dbReference type="ChEBI" id="CHEBI:15377"/>
        <dbReference type="ChEBI" id="CHEBI:43474"/>
        <dbReference type="ChEBI" id="CHEBI:59776"/>
        <dbReference type="ChEBI" id="CHEBI:83407"/>
        <dbReference type="EC" id="4.2.3.153"/>
    </reaction>
</comment>
<feature type="active site" description="Proton acceptor" evidence="7">
    <location>
        <position position="92"/>
    </location>
</feature>
<comment type="caution">
    <text evidence="8">The sequence shown here is derived from an EMBL/GenBank/DDBJ whole genome shotgun (WGS) entry which is preliminary data.</text>
</comment>
<evidence type="ECO:0000256" key="5">
    <source>
        <dbReference type="ARBA" id="ARBA00032523"/>
    </source>
</evidence>
<evidence type="ECO:0000256" key="3">
    <source>
        <dbReference type="ARBA" id="ARBA00023239"/>
    </source>
</evidence>
<dbReference type="EMBL" id="SJPK01000009">
    <property type="protein sequence ID" value="TWT64877.1"/>
    <property type="molecule type" value="Genomic_DNA"/>
</dbReference>
<dbReference type="GO" id="GO:0016829">
    <property type="term" value="F:lyase activity"/>
    <property type="evidence" value="ECO:0007669"/>
    <property type="project" value="UniProtKB-KW"/>
</dbReference>
<organism evidence="8 9">
    <name type="scientific">Allorhodopirellula solitaria</name>
    <dbReference type="NCBI Taxonomy" id="2527987"/>
    <lineage>
        <taxon>Bacteria</taxon>
        <taxon>Pseudomonadati</taxon>
        <taxon>Planctomycetota</taxon>
        <taxon>Planctomycetia</taxon>
        <taxon>Pirellulales</taxon>
        <taxon>Pirellulaceae</taxon>
        <taxon>Allorhodopirellula</taxon>
    </lineage>
</organism>
<evidence type="ECO:0000256" key="4">
    <source>
        <dbReference type="ARBA" id="ARBA00023270"/>
    </source>
</evidence>
<dbReference type="InterPro" id="IPR007565">
    <property type="entry name" value="4HFCP_synth"/>
</dbReference>
<evidence type="ECO:0000256" key="6">
    <source>
        <dbReference type="ARBA" id="ARBA00047628"/>
    </source>
</evidence>
<accession>A0A5C5XNW5</accession>
<evidence type="ECO:0000313" key="9">
    <source>
        <dbReference type="Proteomes" id="UP000318053"/>
    </source>
</evidence>
<evidence type="ECO:0000256" key="1">
    <source>
        <dbReference type="ARBA" id="ARBA00003810"/>
    </source>
</evidence>
<proteinExistence type="predicted"/>
<dbReference type="Proteomes" id="UP000318053">
    <property type="component" value="Unassembled WGS sequence"/>
</dbReference>
<feature type="active site" description="Schiff-base intermediate with substrate" evidence="7">
    <location>
        <position position="40"/>
    </location>
</feature>
<evidence type="ECO:0000313" key="8">
    <source>
        <dbReference type="EMBL" id="TWT64877.1"/>
    </source>
</evidence>
<gene>
    <name evidence="8" type="ORF">CA85_36620</name>
</gene>
<dbReference type="EC" id="4.2.3.153" evidence="2"/>
<dbReference type="Pfam" id="PF04476">
    <property type="entry name" value="4HFCP_synth"/>
    <property type="match status" value="1"/>
</dbReference>
<keyword evidence="3" id="KW-0456">Lyase</keyword>
<dbReference type="OrthoDB" id="289419at2"/>
<reference evidence="8 9" key="1">
    <citation type="submission" date="2019-02" db="EMBL/GenBank/DDBJ databases">
        <title>Deep-cultivation of Planctomycetes and their phenomic and genomic characterization uncovers novel biology.</title>
        <authorList>
            <person name="Wiegand S."/>
            <person name="Jogler M."/>
            <person name="Boedeker C."/>
            <person name="Pinto D."/>
            <person name="Vollmers J."/>
            <person name="Rivas-Marin E."/>
            <person name="Kohn T."/>
            <person name="Peeters S.H."/>
            <person name="Heuer A."/>
            <person name="Rast P."/>
            <person name="Oberbeckmann S."/>
            <person name="Bunk B."/>
            <person name="Jeske O."/>
            <person name="Meyerdierks A."/>
            <person name="Storesund J.E."/>
            <person name="Kallscheuer N."/>
            <person name="Luecker S."/>
            <person name="Lage O.M."/>
            <person name="Pohl T."/>
            <person name="Merkel B.J."/>
            <person name="Hornburger P."/>
            <person name="Mueller R.-W."/>
            <person name="Bruemmer F."/>
            <person name="Labrenz M."/>
            <person name="Spormann A.M."/>
            <person name="Op Den Camp H."/>
            <person name="Overmann J."/>
            <person name="Amann R."/>
            <person name="Jetten M.S.M."/>
            <person name="Mascher T."/>
            <person name="Medema M.H."/>
            <person name="Devos D.P."/>
            <person name="Kaster A.-K."/>
            <person name="Ovreas L."/>
            <person name="Rohde M."/>
            <person name="Galperin M.Y."/>
            <person name="Jogler C."/>
        </authorList>
    </citation>
    <scope>NUCLEOTIDE SEQUENCE [LARGE SCALE GENOMIC DNA]</scope>
    <source>
        <strain evidence="8 9">CA85</strain>
    </source>
</reference>
<evidence type="ECO:0000256" key="2">
    <source>
        <dbReference type="ARBA" id="ARBA00012553"/>
    </source>
</evidence>